<protein>
    <submittedName>
        <fullName evidence="2">Uncharacterized protein</fullName>
    </submittedName>
</protein>
<dbReference type="PANTHER" id="PTHR37731">
    <property type="entry name" value="PEPTIDE TRANSPORTER FAMILY PROTEIN"/>
    <property type="match status" value="1"/>
</dbReference>
<evidence type="ECO:0000256" key="1">
    <source>
        <dbReference type="SAM" id="MobiDB-lite"/>
    </source>
</evidence>
<dbReference type="AlphaFoldDB" id="A0AAW2BII4"/>
<comment type="caution">
    <text evidence="2">The sequence shown here is derived from an EMBL/GenBank/DDBJ whole genome shotgun (WGS) entry which is preliminary data.</text>
</comment>
<dbReference type="PANTHER" id="PTHR37731:SF1">
    <property type="entry name" value="PEPTIDE TRANSPORTER FAMILY PROTEIN"/>
    <property type="match status" value="1"/>
</dbReference>
<feature type="region of interest" description="Disordered" evidence="1">
    <location>
        <begin position="53"/>
        <end position="74"/>
    </location>
</feature>
<proteinExistence type="predicted"/>
<evidence type="ECO:0000313" key="2">
    <source>
        <dbReference type="EMBL" id="KAK9985876.1"/>
    </source>
</evidence>
<sequence>MASIVPHSIAGDRDLDDADFWGVINSSVASNSSSKSRKSLAIRSPNFQSLSLISNPSSPSKLSNSSLSDTKSRVLAQGEVKSEPWVYRPPWKVARTCALEASETNPLNVLKNVQRTPTTPVYSSLET</sequence>
<reference evidence="2 3" key="1">
    <citation type="submission" date="2024-01" db="EMBL/GenBank/DDBJ databases">
        <title>A telomere-to-telomere, gap-free genome of sweet tea (Lithocarpus litseifolius).</title>
        <authorList>
            <person name="Zhou J."/>
        </authorList>
    </citation>
    <scope>NUCLEOTIDE SEQUENCE [LARGE SCALE GENOMIC DNA]</scope>
    <source>
        <strain evidence="2">Zhou-2022a</strain>
        <tissue evidence="2">Leaf</tissue>
    </source>
</reference>
<keyword evidence="3" id="KW-1185">Reference proteome</keyword>
<gene>
    <name evidence="2" type="ORF">SO802_030827</name>
</gene>
<organism evidence="2 3">
    <name type="scientific">Lithocarpus litseifolius</name>
    <dbReference type="NCBI Taxonomy" id="425828"/>
    <lineage>
        <taxon>Eukaryota</taxon>
        <taxon>Viridiplantae</taxon>
        <taxon>Streptophyta</taxon>
        <taxon>Embryophyta</taxon>
        <taxon>Tracheophyta</taxon>
        <taxon>Spermatophyta</taxon>
        <taxon>Magnoliopsida</taxon>
        <taxon>eudicotyledons</taxon>
        <taxon>Gunneridae</taxon>
        <taxon>Pentapetalae</taxon>
        <taxon>rosids</taxon>
        <taxon>fabids</taxon>
        <taxon>Fagales</taxon>
        <taxon>Fagaceae</taxon>
        <taxon>Lithocarpus</taxon>
    </lineage>
</organism>
<evidence type="ECO:0000313" key="3">
    <source>
        <dbReference type="Proteomes" id="UP001459277"/>
    </source>
</evidence>
<name>A0AAW2BII4_9ROSI</name>
<dbReference type="Proteomes" id="UP001459277">
    <property type="component" value="Unassembled WGS sequence"/>
</dbReference>
<accession>A0AAW2BII4</accession>
<feature type="compositionally biased region" description="Low complexity" evidence="1">
    <location>
        <begin position="53"/>
        <end position="68"/>
    </location>
</feature>
<dbReference type="EMBL" id="JAZDWU010000011">
    <property type="protein sequence ID" value="KAK9985876.1"/>
    <property type="molecule type" value="Genomic_DNA"/>
</dbReference>